<dbReference type="EMBL" id="KZ309419">
    <property type="protein sequence ID" value="KAG8238702.1"/>
    <property type="molecule type" value="Genomic_DNA"/>
</dbReference>
<proteinExistence type="predicted"/>
<keyword evidence="2" id="KW-1185">Reference proteome</keyword>
<dbReference type="AlphaFoldDB" id="A0A8K0PA30"/>
<evidence type="ECO:0000313" key="2">
    <source>
        <dbReference type="Proteomes" id="UP000792457"/>
    </source>
</evidence>
<gene>
    <name evidence="1" type="ORF">J437_LFUL018392</name>
</gene>
<accession>A0A8K0PA30</accession>
<organism evidence="1 2">
    <name type="scientific">Ladona fulva</name>
    <name type="common">Scarce chaser dragonfly</name>
    <name type="synonym">Libellula fulva</name>
    <dbReference type="NCBI Taxonomy" id="123851"/>
    <lineage>
        <taxon>Eukaryota</taxon>
        <taxon>Metazoa</taxon>
        <taxon>Ecdysozoa</taxon>
        <taxon>Arthropoda</taxon>
        <taxon>Hexapoda</taxon>
        <taxon>Insecta</taxon>
        <taxon>Pterygota</taxon>
        <taxon>Palaeoptera</taxon>
        <taxon>Odonata</taxon>
        <taxon>Epiprocta</taxon>
        <taxon>Anisoptera</taxon>
        <taxon>Libelluloidea</taxon>
        <taxon>Libellulidae</taxon>
        <taxon>Ladona</taxon>
    </lineage>
</organism>
<dbReference type="Proteomes" id="UP000792457">
    <property type="component" value="Unassembled WGS sequence"/>
</dbReference>
<reference evidence="1" key="2">
    <citation type="submission" date="2017-10" db="EMBL/GenBank/DDBJ databases">
        <title>Ladona fulva Genome sequencing and assembly.</title>
        <authorList>
            <person name="Murali S."/>
            <person name="Richards S."/>
            <person name="Bandaranaike D."/>
            <person name="Bellair M."/>
            <person name="Blankenburg K."/>
            <person name="Chao H."/>
            <person name="Dinh H."/>
            <person name="Doddapaneni H."/>
            <person name="Dugan-Rocha S."/>
            <person name="Elkadiri S."/>
            <person name="Gnanaolivu R."/>
            <person name="Hernandez B."/>
            <person name="Skinner E."/>
            <person name="Javaid M."/>
            <person name="Lee S."/>
            <person name="Li M."/>
            <person name="Ming W."/>
            <person name="Munidasa M."/>
            <person name="Muniz J."/>
            <person name="Nguyen L."/>
            <person name="Hughes D."/>
            <person name="Osuji N."/>
            <person name="Pu L.-L."/>
            <person name="Puazo M."/>
            <person name="Qu C."/>
            <person name="Quiroz J."/>
            <person name="Raj R."/>
            <person name="Weissenberger G."/>
            <person name="Xin Y."/>
            <person name="Zou X."/>
            <person name="Han Y."/>
            <person name="Worley K."/>
            <person name="Muzny D."/>
            <person name="Gibbs R."/>
        </authorList>
    </citation>
    <scope>NUCLEOTIDE SEQUENCE</scope>
    <source>
        <strain evidence="1">Sampled in the wild</strain>
    </source>
</reference>
<protein>
    <submittedName>
        <fullName evidence="1">Uncharacterized protein</fullName>
    </submittedName>
</protein>
<name>A0A8K0PA30_LADFU</name>
<reference evidence="1" key="1">
    <citation type="submission" date="2013-04" db="EMBL/GenBank/DDBJ databases">
        <authorList>
            <person name="Qu J."/>
            <person name="Murali S.C."/>
            <person name="Bandaranaike D."/>
            <person name="Bellair M."/>
            <person name="Blankenburg K."/>
            <person name="Chao H."/>
            <person name="Dinh H."/>
            <person name="Doddapaneni H."/>
            <person name="Downs B."/>
            <person name="Dugan-Rocha S."/>
            <person name="Elkadiri S."/>
            <person name="Gnanaolivu R.D."/>
            <person name="Hernandez B."/>
            <person name="Javaid M."/>
            <person name="Jayaseelan J.C."/>
            <person name="Lee S."/>
            <person name="Li M."/>
            <person name="Ming W."/>
            <person name="Munidasa M."/>
            <person name="Muniz J."/>
            <person name="Nguyen L."/>
            <person name="Ongeri F."/>
            <person name="Osuji N."/>
            <person name="Pu L.-L."/>
            <person name="Puazo M."/>
            <person name="Qu C."/>
            <person name="Quiroz J."/>
            <person name="Raj R."/>
            <person name="Weissenberger G."/>
            <person name="Xin Y."/>
            <person name="Zou X."/>
            <person name="Han Y."/>
            <person name="Richards S."/>
            <person name="Worley K."/>
            <person name="Muzny D."/>
            <person name="Gibbs R."/>
        </authorList>
    </citation>
    <scope>NUCLEOTIDE SEQUENCE</scope>
    <source>
        <strain evidence="1">Sampled in the wild</strain>
    </source>
</reference>
<comment type="caution">
    <text evidence="1">The sequence shown here is derived from an EMBL/GenBank/DDBJ whole genome shotgun (WGS) entry which is preliminary data.</text>
</comment>
<sequence length="227" mass="25213">MEGYFSHIGSSFLCFFTTPVGRTFPPRRFPTKLINDFFFAGSLLLVFCSEDVCDELWETVLGADAVADGGDASAGGVSVDEAADSELLSFCKMTTFVILWNPIWNFGNVQVDSPVNQKYKFLAEEISLAYQASSDLGMLDFHLFLSLKKHFGGRRMYKDKGVRKEVTEYQEKKLAATFYESGIRNLKYSLKIASKFVVPSERFFNVCAIVAENSPSSESSETALAAA</sequence>
<evidence type="ECO:0000313" key="1">
    <source>
        <dbReference type="EMBL" id="KAG8238702.1"/>
    </source>
</evidence>